<evidence type="ECO:0000313" key="2">
    <source>
        <dbReference type="EMBL" id="VDO62361.1"/>
    </source>
</evidence>
<organism evidence="3 4">
    <name type="scientific">Heligmosomoides polygyrus</name>
    <name type="common">Parasitic roundworm</name>
    <dbReference type="NCBI Taxonomy" id="6339"/>
    <lineage>
        <taxon>Eukaryota</taxon>
        <taxon>Metazoa</taxon>
        <taxon>Ecdysozoa</taxon>
        <taxon>Nematoda</taxon>
        <taxon>Chromadorea</taxon>
        <taxon>Rhabditida</taxon>
        <taxon>Rhabditina</taxon>
        <taxon>Rhabditomorpha</taxon>
        <taxon>Strongyloidea</taxon>
        <taxon>Heligmosomidae</taxon>
        <taxon>Heligmosomoides</taxon>
    </lineage>
</organism>
<feature type="region of interest" description="Disordered" evidence="1">
    <location>
        <begin position="1"/>
        <end position="42"/>
    </location>
</feature>
<evidence type="ECO:0000313" key="4">
    <source>
        <dbReference type="WBParaSite" id="HPBE_0000478001-mRNA-1"/>
    </source>
</evidence>
<dbReference type="EMBL" id="UZAH01025363">
    <property type="protein sequence ID" value="VDO62361.1"/>
    <property type="molecule type" value="Genomic_DNA"/>
</dbReference>
<keyword evidence="3" id="KW-1185">Reference proteome</keyword>
<protein>
    <submittedName>
        <fullName evidence="2 4">Uncharacterized protein</fullName>
    </submittedName>
</protein>
<reference evidence="4" key="2">
    <citation type="submission" date="2019-09" db="UniProtKB">
        <authorList>
            <consortium name="WormBaseParasite"/>
        </authorList>
    </citation>
    <scope>IDENTIFICATION</scope>
</reference>
<evidence type="ECO:0000313" key="3">
    <source>
        <dbReference type="Proteomes" id="UP000050761"/>
    </source>
</evidence>
<sequence>MSKALGEQKPGEEGDRPTSCSAAADDAAAVMHGERAAGPPAQTRCCRRSAYTHRLTDGAVRFLLYSEQRRALCSMTLALHQQRLKWLGNNGS</sequence>
<name>A0A183FEH6_HELPZ</name>
<evidence type="ECO:0000256" key="1">
    <source>
        <dbReference type="SAM" id="MobiDB-lite"/>
    </source>
</evidence>
<accession>A0A3P7WMW1</accession>
<dbReference type="AlphaFoldDB" id="A0A183FEH6"/>
<accession>A0A183FEH6</accession>
<dbReference type="WBParaSite" id="HPBE_0000478001-mRNA-1">
    <property type="protein sequence ID" value="HPBE_0000478001-mRNA-1"/>
    <property type="gene ID" value="HPBE_0000478001"/>
</dbReference>
<reference evidence="2 3" key="1">
    <citation type="submission" date="2018-11" db="EMBL/GenBank/DDBJ databases">
        <authorList>
            <consortium name="Pathogen Informatics"/>
        </authorList>
    </citation>
    <scope>NUCLEOTIDE SEQUENCE [LARGE SCALE GENOMIC DNA]</scope>
</reference>
<gene>
    <name evidence="2" type="ORF">HPBE_LOCUS4781</name>
</gene>
<proteinExistence type="predicted"/>
<dbReference type="Proteomes" id="UP000050761">
    <property type="component" value="Unassembled WGS sequence"/>
</dbReference>